<dbReference type="Proteomes" id="UP000831701">
    <property type="component" value="Chromosome 23"/>
</dbReference>
<comment type="caution">
    <text evidence="1">The sequence shown here is derived from an EMBL/GenBank/DDBJ whole genome shotgun (WGS) entry which is preliminary data.</text>
</comment>
<proteinExistence type="predicted"/>
<feature type="non-terminal residue" evidence="1">
    <location>
        <position position="1"/>
    </location>
</feature>
<dbReference type="EMBL" id="CM041553">
    <property type="protein sequence ID" value="KAI3353521.1"/>
    <property type="molecule type" value="Genomic_DNA"/>
</dbReference>
<protein>
    <submittedName>
        <fullName evidence="1">Uncharacterized protein</fullName>
    </submittedName>
</protein>
<keyword evidence="2" id="KW-1185">Reference proteome</keyword>
<accession>A0ACB8VDD2</accession>
<evidence type="ECO:0000313" key="2">
    <source>
        <dbReference type="Proteomes" id="UP000831701"/>
    </source>
</evidence>
<evidence type="ECO:0000313" key="1">
    <source>
        <dbReference type="EMBL" id="KAI3353521.1"/>
    </source>
</evidence>
<reference evidence="1" key="1">
    <citation type="submission" date="2022-04" db="EMBL/GenBank/DDBJ databases">
        <title>Jade perch genome.</title>
        <authorList>
            <person name="Chao B."/>
        </authorList>
    </citation>
    <scope>NUCLEOTIDE SEQUENCE</scope>
    <source>
        <strain evidence="1">CB-2022</strain>
    </source>
</reference>
<sequence length="784" mass="89889">FILPPWLKAENIMENLDFSEEEIQEQLKILGYKNIPKHRLREFKRDLDELIQRGEWRSLTSPTRPNFKSQTATTQPSPPAFTKEKVRQCYFESDEGFFLHAGQEDNDRQVLTTCQNRDFGRQQPRCDSYAQHSVAPKLQLPPGAPNRLQVEPEPDDSLHPPLTDSYTSAPDSHERRFIKRKVLRKHKGQSLVCDESVYSEDSALCLHRSHTSAGAGRHHVQNVQRSVGGRERRRHRNSLSSSFWSDGERKEEEEEEEEVEIEQVISKEDSKPDDSLQEALKEEKPERDNKANTSEEGGSGDDEGEDEGDVEDEERDGENEDEEGPNEDGEDEEEEGDGEDEDGEDEEEEGDGENEDEEGQNEEEEEGEEEEEEEEKRRKRSCISSSGSPAPSLMTSGYGTYRPEEGGDFRDDHTITEFDQDSRGDLSEVRDVDEEDDCSLCSFGGFDVDPSEPNYSESCPLSVLAGAEVKGHEVCWGSDGPLNEVEVTDVKPRDDEDQTHEEKSEDLYALFENNVTASEERHHTDEDQNVFDGWSVKGEKQNENRGGGGEEELQDLKEESLVDEEAQDKVDSEDQDESSSNKDIKFIDSKVDFNWAMYKKMCEEFEGNLRQKTDLASCLEERLAELHLSPSAERDDFETENEDVTSHSDAQSSDTDGVSLSAFESYIRGMTQIRSDGDIRPKPKSFIRPVMSQPTIKKTDPVAKYFQYKQLWEMFKLPGEKDRRSLRWEIKERLAYQPPPPKPRRVYVPNTYVVPTEKKRSALRWEIRNDLANGLLPHKFNYRF</sequence>
<organism evidence="1 2">
    <name type="scientific">Scortum barcoo</name>
    <name type="common">barcoo grunter</name>
    <dbReference type="NCBI Taxonomy" id="214431"/>
    <lineage>
        <taxon>Eukaryota</taxon>
        <taxon>Metazoa</taxon>
        <taxon>Chordata</taxon>
        <taxon>Craniata</taxon>
        <taxon>Vertebrata</taxon>
        <taxon>Euteleostomi</taxon>
        <taxon>Actinopterygii</taxon>
        <taxon>Neopterygii</taxon>
        <taxon>Teleostei</taxon>
        <taxon>Neoteleostei</taxon>
        <taxon>Acanthomorphata</taxon>
        <taxon>Eupercaria</taxon>
        <taxon>Centrarchiformes</taxon>
        <taxon>Terapontoidei</taxon>
        <taxon>Terapontidae</taxon>
        <taxon>Scortum</taxon>
    </lineage>
</organism>
<name>A0ACB8VDD2_9TELE</name>
<gene>
    <name evidence="1" type="ORF">L3Q82_020044</name>
</gene>